<accession>A0AAN7V7S6</accession>
<keyword evidence="4 9" id="KW-0812">Transmembrane</keyword>
<dbReference type="GO" id="GO:0000139">
    <property type="term" value="C:Golgi membrane"/>
    <property type="evidence" value="ECO:0007669"/>
    <property type="project" value="UniProtKB-SubCell"/>
</dbReference>
<dbReference type="Proteomes" id="UP001329430">
    <property type="component" value="Chromosome 5"/>
</dbReference>
<keyword evidence="6 9" id="KW-1133">Transmembrane helix</keyword>
<name>A0AAN7V7S6_9COLE</name>
<keyword evidence="11" id="KW-1185">Reference proteome</keyword>
<evidence type="ECO:0000256" key="6">
    <source>
        <dbReference type="ARBA" id="ARBA00022989"/>
    </source>
</evidence>
<evidence type="ECO:0000256" key="4">
    <source>
        <dbReference type="ARBA" id="ARBA00022692"/>
    </source>
</evidence>
<evidence type="ECO:0000256" key="9">
    <source>
        <dbReference type="SAM" id="Phobius"/>
    </source>
</evidence>
<dbReference type="AlphaFoldDB" id="A0AAN7V7S6"/>
<evidence type="ECO:0000256" key="3">
    <source>
        <dbReference type="ARBA" id="ARBA00022490"/>
    </source>
</evidence>
<dbReference type="PANTHER" id="PTHR35259:SF1">
    <property type="entry name" value="BOMBESIN RECEPTOR-ACTIVATED PROTEIN C6ORF89"/>
    <property type="match status" value="1"/>
</dbReference>
<evidence type="ECO:0000256" key="5">
    <source>
        <dbReference type="ARBA" id="ARBA00022968"/>
    </source>
</evidence>
<proteinExistence type="predicted"/>
<keyword evidence="5" id="KW-0735">Signal-anchor</keyword>
<keyword evidence="3" id="KW-0963">Cytoplasm</keyword>
<evidence type="ECO:0000313" key="10">
    <source>
        <dbReference type="EMBL" id="KAK5643455.1"/>
    </source>
</evidence>
<keyword evidence="8 9" id="KW-0472">Membrane</keyword>
<organism evidence="10 11">
    <name type="scientific">Pyrocoelia pectoralis</name>
    <dbReference type="NCBI Taxonomy" id="417401"/>
    <lineage>
        <taxon>Eukaryota</taxon>
        <taxon>Metazoa</taxon>
        <taxon>Ecdysozoa</taxon>
        <taxon>Arthropoda</taxon>
        <taxon>Hexapoda</taxon>
        <taxon>Insecta</taxon>
        <taxon>Pterygota</taxon>
        <taxon>Neoptera</taxon>
        <taxon>Endopterygota</taxon>
        <taxon>Coleoptera</taxon>
        <taxon>Polyphaga</taxon>
        <taxon>Elateriformia</taxon>
        <taxon>Elateroidea</taxon>
        <taxon>Lampyridae</taxon>
        <taxon>Lampyrinae</taxon>
        <taxon>Pyrocoelia</taxon>
    </lineage>
</organism>
<evidence type="ECO:0000256" key="1">
    <source>
        <dbReference type="ARBA" id="ARBA00004323"/>
    </source>
</evidence>
<sequence>MAEHSLIKYRNDITALITRARELKLSDTETDKVFEECFDELSKKYPINKPEIIIKQRSCSSFFSFAAKVTLFVLFLFLIPYILLNVHQPTSSVVLRNVQGLIYPGLKILRFFAVPIVKSYPSLTNLYDEACLVVNPFFYVSDMICWPCEDVHCVVDLTGFNNHSLYQSGIPFVVQTNRQHVNFEQLKHVYRLHKDVFLRDASDIKSNNSTLQSMDDIFDKHWDEGGTTHVSWRVNRMYPSQILRKLFPRPYFISDRLGQTVERFILIDEPAAEGYSFPDPECCYAFAIQGSGERTIILKPSKECGSVCRTVSVVLKPSFILWYNWWYWKPISLPKDNVTETSITYISSYC</sequence>
<dbReference type="InterPro" id="IPR038757">
    <property type="entry name" value="BRAP"/>
</dbReference>
<dbReference type="PANTHER" id="PTHR35259">
    <property type="entry name" value="BOMBESIN RECEPTOR-ACTIVATED PROTEIN C6ORF89"/>
    <property type="match status" value="1"/>
</dbReference>
<feature type="transmembrane region" description="Helical" evidence="9">
    <location>
        <begin position="62"/>
        <end position="84"/>
    </location>
</feature>
<dbReference type="EMBL" id="JAVRBK010000005">
    <property type="protein sequence ID" value="KAK5643455.1"/>
    <property type="molecule type" value="Genomic_DNA"/>
</dbReference>
<comment type="caution">
    <text evidence="10">The sequence shown here is derived from an EMBL/GenBank/DDBJ whole genome shotgun (WGS) entry which is preliminary data.</text>
</comment>
<reference evidence="10 11" key="1">
    <citation type="journal article" date="2024" name="Insects">
        <title>An Improved Chromosome-Level Genome Assembly of the Firefly Pyrocoelia pectoralis.</title>
        <authorList>
            <person name="Fu X."/>
            <person name="Meyer-Rochow V.B."/>
            <person name="Ballantyne L."/>
            <person name="Zhu X."/>
        </authorList>
    </citation>
    <scope>NUCLEOTIDE SEQUENCE [LARGE SCALE GENOMIC DNA]</scope>
    <source>
        <strain evidence="10">XCY_ONT2</strain>
    </source>
</reference>
<keyword evidence="7" id="KW-0333">Golgi apparatus</keyword>
<evidence type="ECO:0000256" key="8">
    <source>
        <dbReference type="ARBA" id="ARBA00023136"/>
    </source>
</evidence>
<gene>
    <name evidence="10" type="ORF">RI129_007300</name>
</gene>
<comment type="subcellular location">
    <subcellularLocation>
        <location evidence="2">Cytoplasm</location>
    </subcellularLocation>
    <subcellularLocation>
        <location evidence="1">Golgi apparatus membrane</location>
        <topology evidence="1">Single-pass type II membrane protein</topology>
    </subcellularLocation>
</comment>
<evidence type="ECO:0000256" key="2">
    <source>
        <dbReference type="ARBA" id="ARBA00004496"/>
    </source>
</evidence>
<evidence type="ECO:0000256" key="7">
    <source>
        <dbReference type="ARBA" id="ARBA00023034"/>
    </source>
</evidence>
<evidence type="ECO:0000313" key="11">
    <source>
        <dbReference type="Proteomes" id="UP001329430"/>
    </source>
</evidence>
<protein>
    <submittedName>
        <fullName evidence="10">Uncharacterized protein</fullName>
    </submittedName>
</protein>